<dbReference type="GO" id="GO:0005886">
    <property type="term" value="C:plasma membrane"/>
    <property type="evidence" value="ECO:0007669"/>
    <property type="project" value="InterPro"/>
</dbReference>
<dbReference type="InterPro" id="IPR007452">
    <property type="entry name" value="TamB_C"/>
</dbReference>
<dbReference type="EMBL" id="BMKS01000003">
    <property type="protein sequence ID" value="GGG26971.1"/>
    <property type="molecule type" value="Genomic_DNA"/>
</dbReference>
<comment type="subcellular location">
    <subcellularLocation>
        <location evidence="1">Membrane</location>
        <topology evidence="1">Single-pass membrane protein</topology>
    </subcellularLocation>
</comment>
<proteinExistence type="predicted"/>
<comment type="caution">
    <text evidence="7">The sequence shown here is derived from an EMBL/GenBank/DDBJ whole genome shotgun (WGS) entry which is preliminary data.</text>
</comment>
<evidence type="ECO:0000256" key="1">
    <source>
        <dbReference type="ARBA" id="ARBA00004167"/>
    </source>
</evidence>
<gene>
    <name evidence="7" type="ORF">GCM10010964_13600</name>
</gene>
<sequence length="1397" mass="142918">MRRIGRNLRRAGLLVLVALAAASALAQTEQTREPFWAGALRLAARQVPGLGIEGLGGSLTRPEAARVTLSDAHGVWLTLERVRLVLDRAAVLRGHLHLEALTAERGILARLPATPPPDPTAPPAPNAGPLLRIPDLPIGVRVDGLAAARLELGEAVLGAPAVLALEGRVALVGGALDAAFAAHRLDQAGEFALRLALDLRADRLEAALRLHEPPGGLAPRALGLPDQPAEIALSLDGPAGAGARLDLRAALGAEVSLAATGTVRLQADGALGATIEGEVAAAPLLPPALAPLLAGPSPTRFALDGDLSAARELALRRLALDAAAGQAEAAGTVDLVAGTATLRLGVTVAGAAPFAALLAPLDLAWRGARGEARLEGPLAAPQIELDLALEGFAAPGIPGLGEALGPAPRLRLAATLPEVLHRLEVLGDHARIEGSGRIAAPLDLRVVFALAGSEPFDALLPIALSWRAVRAEARVTGGIGQPEVMLEAAAEGFDSAAAPLAALLGPAPRLRLAAALPETVRELRLDGAQAAFEADGRVGDRLDLRFALALPDLAALQPEVAGALRVAGTATGPLADPRLGFEARAEDPLLISGQRLEAPRLEAVVENPATALRLRAALDGRLAGLPLRIALRGGAAPDARFRLDEAEARLGPGQARAAGAFDPASGLFDGTVRAEATDLTPFAELIGDPSLAGRLRLEARLAPRRVERRERPLQGFDTRLEAQALRVAGVAAGGRLVAEGTPESMGLALQGLAAGIGLAAQGRLDALPDQDARRLDLASLEIRHAGQTLRLAARPARVVLRGDGGVVLATPLALVGPRGARIRASGAWGPDRADLRATLTAVPAGLAAALATGEEQPVVGTLSGELRASGAVAQPEVAASLRVAGLRADTPWGRTLPAAEIRARATLGPDGAARLAAEARAGAARLSATAGLPQGFGADAPLAATLQGNAELGELLAPLLAPGADRATGRLAAELRAEGTLGVPRLSGRATLAGGEYRNLLYGVRVSNLDGSLRADGTRLVLERLQGTTPGGGRIAASGTLDLGEPGLPVEARVSARNARPLASDRYDVLLDAELGLAGALAEAARLAGTVRIERAEIRLPEALPARIRTLDVQERGGPPPGTVRAQQAARAAVPEAAATAPPPIALALVLEAPRAVFVRGRGLDAELGGRLGIGGTLADPQVEGELRLQRGTFLMLTRSLAFERGALRFVPGVLAPELDFLASARVRGDTLRVAIEGTAEAPQVTFSSTPELPEEEVAARLLFGRPAGGLSPFELVRLADALAGATGIGPAEGAAGGVLERLRRGLGLDRLAVGAEPEIGRRETGPAAPTLEAGRYVAEGVYLGLRQGTDASAAPRVAVEIELRPRLKLEAETGGGAGGSGPDSGSRVGLSYEFEY</sequence>
<keyword evidence="3" id="KW-1133">Transmembrane helix</keyword>
<keyword evidence="2" id="KW-0812">Transmembrane</keyword>
<evidence type="ECO:0000256" key="2">
    <source>
        <dbReference type="ARBA" id="ARBA00022692"/>
    </source>
</evidence>
<accession>A0A8J2ZAC0</accession>
<organism evidence="7 8">
    <name type="scientific">Caldovatus sediminis</name>
    <dbReference type="NCBI Taxonomy" id="2041189"/>
    <lineage>
        <taxon>Bacteria</taxon>
        <taxon>Pseudomonadati</taxon>
        <taxon>Pseudomonadota</taxon>
        <taxon>Alphaproteobacteria</taxon>
        <taxon>Acetobacterales</taxon>
        <taxon>Roseomonadaceae</taxon>
        <taxon>Caldovatus</taxon>
    </lineage>
</organism>
<keyword evidence="5" id="KW-0732">Signal</keyword>
<evidence type="ECO:0000256" key="3">
    <source>
        <dbReference type="ARBA" id="ARBA00022989"/>
    </source>
</evidence>
<evidence type="ECO:0000259" key="6">
    <source>
        <dbReference type="Pfam" id="PF04357"/>
    </source>
</evidence>
<keyword evidence="4" id="KW-0472">Membrane</keyword>
<dbReference type="Proteomes" id="UP000597507">
    <property type="component" value="Unassembled WGS sequence"/>
</dbReference>
<feature type="signal peptide" evidence="5">
    <location>
        <begin position="1"/>
        <end position="26"/>
    </location>
</feature>
<dbReference type="Pfam" id="PF04357">
    <property type="entry name" value="TamB"/>
    <property type="match status" value="1"/>
</dbReference>
<evidence type="ECO:0000313" key="7">
    <source>
        <dbReference type="EMBL" id="GGG26971.1"/>
    </source>
</evidence>
<protein>
    <recommendedName>
        <fullName evidence="6">Translocation and assembly module TamB C-terminal domain-containing protein</fullName>
    </recommendedName>
</protein>
<reference evidence="7 8" key="1">
    <citation type="journal article" date="2014" name="Int. J. Syst. Evol. Microbiol.">
        <title>Complete genome sequence of Corynebacterium casei LMG S-19264T (=DSM 44701T), isolated from a smear-ripened cheese.</title>
        <authorList>
            <consortium name="US DOE Joint Genome Institute (JGI-PGF)"/>
            <person name="Walter F."/>
            <person name="Albersmeier A."/>
            <person name="Kalinowski J."/>
            <person name="Ruckert C."/>
        </authorList>
    </citation>
    <scope>NUCLEOTIDE SEQUENCE [LARGE SCALE GENOMIC DNA]</scope>
    <source>
        <strain evidence="7 8">CGMCC 1.16330</strain>
    </source>
</reference>
<name>A0A8J2ZAC0_9PROT</name>
<dbReference type="PANTHER" id="PTHR36985">
    <property type="entry name" value="TRANSLOCATION AND ASSEMBLY MODULE SUBUNIT TAMB"/>
    <property type="match status" value="1"/>
</dbReference>
<evidence type="ECO:0000256" key="4">
    <source>
        <dbReference type="ARBA" id="ARBA00023136"/>
    </source>
</evidence>
<dbReference type="GO" id="GO:0097347">
    <property type="term" value="C:TAM protein secretion complex"/>
    <property type="evidence" value="ECO:0007669"/>
    <property type="project" value="TreeGrafter"/>
</dbReference>
<keyword evidence="8" id="KW-1185">Reference proteome</keyword>
<feature type="chain" id="PRO_5035150377" description="Translocation and assembly module TamB C-terminal domain-containing protein" evidence="5">
    <location>
        <begin position="27"/>
        <end position="1397"/>
    </location>
</feature>
<dbReference type="GO" id="GO:0009306">
    <property type="term" value="P:protein secretion"/>
    <property type="evidence" value="ECO:0007669"/>
    <property type="project" value="InterPro"/>
</dbReference>
<evidence type="ECO:0000313" key="8">
    <source>
        <dbReference type="Proteomes" id="UP000597507"/>
    </source>
</evidence>
<evidence type="ECO:0000256" key="5">
    <source>
        <dbReference type="SAM" id="SignalP"/>
    </source>
</evidence>
<feature type="domain" description="Translocation and assembly module TamB C-terminal" evidence="6">
    <location>
        <begin position="1023"/>
        <end position="1397"/>
    </location>
</feature>
<dbReference type="RefSeq" id="WP_188899251.1">
    <property type="nucleotide sequence ID" value="NZ_BMKS01000003.1"/>
</dbReference>
<dbReference type="PANTHER" id="PTHR36985:SF1">
    <property type="entry name" value="TRANSLOCATION AND ASSEMBLY MODULE SUBUNIT TAMB"/>
    <property type="match status" value="1"/>
</dbReference>